<evidence type="ECO:0000256" key="2">
    <source>
        <dbReference type="ARBA" id="ARBA00022840"/>
    </source>
</evidence>
<feature type="region of interest" description="Disordered" evidence="4">
    <location>
        <begin position="530"/>
        <end position="571"/>
    </location>
</feature>
<feature type="compositionally biased region" description="Low complexity" evidence="4">
    <location>
        <begin position="562"/>
        <end position="571"/>
    </location>
</feature>
<dbReference type="SUPFAM" id="SSF52540">
    <property type="entry name" value="P-loop containing nucleoside triphosphate hydrolases"/>
    <property type="match status" value="2"/>
</dbReference>
<evidence type="ECO:0000256" key="3">
    <source>
        <dbReference type="SAM" id="Coils"/>
    </source>
</evidence>
<proteinExistence type="predicted"/>
<dbReference type="InterPro" id="IPR003593">
    <property type="entry name" value="AAA+_ATPase"/>
</dbReference>
<keyword evidence="7" id="KW-1185">Reference proteome</keyword>
<evidence type="ECO:0000256" key="4">
    <source>
        <dbReference type="SAM" id="MobiDB-lite"/>
    </source>
</evidence>
<protein>
    <submittedName>
        <fullName evidence="6">ABC-F family ATP-binding cassette domain-containing protein</fullName>
    </submittedName>
</protein>
<dbReference type="InterPro" id="IPR051309">
    <property type="entry name" value="ABCF_ATPase"/>
</dbReference>
<dbReference type="Proteomes" id="UP000320216">
    <property type="component" value="Chromosome"/>
</dbReference>
<feature type="coiled-coil region" evidence="3">
    <location>
        <begin position="580"/>
        <end position="607"/>
    </location>
</feature>
<feature type="compositionally biased region" description="Gly residues" evidence="4">
    <location>
        <begin position="551"/>
        <end position="561"/>
    </location>
</feature>
<dbReference type="PROSITE" id="PS00211">
    <property type="entry name" value="ABC_TRANSPORTER_1"/>
    <property type="match status" value="2"/>
</dbReference>
<dbReference type="PANTHER" id="PTHR42855">
    <property type="entry name" value="ABC TRANSPORTER ATP-BINDING SUBUNIT"/>
    <property type="match status" value="1"/>
</dbReference>
<evidence type="ECO:0000256" key="1">
    <source>
        <dbReference type="ARBA" id="ARBA00022741"/>
    </source>
</evidence>
<dbReference type="GO" id="GO:0016887">
    <property type="term" value="F:ATP hydrolysis activity"/>
    <property type="evidence" value="ECO:0007669"/>
    <property type="project" value="InterPro"/>
</dbReference>
<dbReference type="AlphaFoldDB" id="A0A5B8M2B5"/>
<sequence length="648" mass="69781">MAHLLGAEALHLEYPTKVVFDSVSLGVNEGDRIGIVGRNGDGKSSLLAMLAGRRMPDSGRVTVRGGIRIGVLDQEDMLDDDHTVAQVVVGDTAEHEWAGDARVRDVIAGLLGDIPWEARIGSLSGGQRRRVALAALLAGDWDVLALDEPTNHLDVEAITWLAQHLKRRWSTNSGGLLVVTHDRWFLDEICTATWEVHDRVVEPFDGGYAAYILQRVERDRMAAATEAKRQNLARKELAWLRRGAPARTSKPKFRIDAANALIEDVPPIRDSVSLKALAVSRLGKEVVDLVDASVSYPVEAGDGLSGGDSASDDARADAERKTVLRDVEWRIAPGERTGILGVNGAGKSTLLGLVAGTVQPTDGRVKRGKTVKVASLTQRLDELEQHLGDPVRVVLARLRTTYTLGSGSKAQELTPGQMLERLGFSSAQLSTPVKDLSGGQKRRLQLLLILLDQPNVLILDEPTNDLDTDMLAAMEDLLDSWPGTLIVVSHDRYFIERVTDQQYAILDSRLRHLPGGVDEYLKLRTLQEQRDAGRKNDGGGSGSGLVSTGSTSGGGSAGGADSGSDSASASGAAGLQGAALRDAQKEVASIERRIAKLTERIDTEQTALAEHDQGDYEGLLTKTDAIGSLQLEASALEERWFELTELIG</sequence>
<dbReference type="GO" id="GO:0005524">
    <property type="term" value="F:ATP binding"/>
    <property type="evidence" value="ECO:0007669"/>
    <property type="project" value="UniProtKB-KW"/>
</dbReference>
<accession>A0A5B8M2B5</accession>
<dbReference type="SMART" id="SM00382">
    <property type="entry name" value="AAA"/>
    <property type="match status" value="2"/>
</dbReference>
<dbReference type="KEGG" id="huw:FPZ11_06780"/>
<dbReference type="OrthoDB" id="3239744at2"/>
<evidence type="ECO:0000313" key="6">
    <source>
        <dbReference type="EMBL" id="QDZ14503.1"/>
    </source>
</evidence>
<reference evidence="6 7" key="1">
    <citation type="submission" date="2019-07" db="EMBL/GenBank/DDBJ databases">
        <title>Full genome sequence of Humibacter sp. WJ7-1.</title>
        <authorList>
            <person name="Im W.-T."/>
        </authorList>
    </citation>
    <scope>NUCLEOTIDE SEQUENCE [LARGE SCALE GENOMIC DNA]</scope>
    <source>
        <strain evidence="6 7">WJ7-1</strain>
    </source>
</reference>
<organism evidence="6 7">
    <name type="scientific">Humibacter ginsenosidimutans</name>
    <dbReference type="NCBI Taxonomy" id="2599293"/>
    <lineage>
        <taxon>Bacteria</taxon>
        <taxon>Bacillati</taxon>
        <taxon>Actinomycetota</taxon>
        <taxon>Actinomycetes</taxon>
        <taxon>Micrococcales</taxon>
        <taxon>Microbacteriaceae</taxon>
        <taxon>Humibacter</taxon>
    </lineage>
</organism>
<dbReference type="Gene3D" id="3.40.50.300">
    <property type="entry name" value="P-loop containing nucleotide triphosphate hydrolases"/>
    <property type="match status" value="2"/>
</dbReference>
<dbReference type="InterPro" id="IPR003439">
    <property type="entry name" value="ABC_transporter-like_ATP-bd"/>
</dbReference>
<gene>
    <name evidence="6" type="ORF">FPZ11_06780</name>
</gene>
<dbReference type="Pfam" id="PF00005">
    <property type="entry name" value="ABC_tran"/>
    <property type="match status" value="2"/>
</dbReference>
<dbReference type="PANTHER" id="PTHR42855:SF1">
    <property type="entry name" value="ABC TRANSPORTER DOMAIN-CONTAINING PROTEIN"/>
    <property type="match status" value="1"/>
</dbReference>
<dbReference type="CDD" id="cd03221">
    <property type="entry name" value="ABCF_EF-3"/>
    <property type="match status" value="2"/>
</dbReference>
<feature type="domain" description="ABC transporter" evidence="5">
    <location>
        <begin position="308"/>
        <end position="532"/>
    </location>
</feature>
<evidence type="ECO:0000313" key="7">
    <source>
        <dbReference type="Proteomes" id="UP000320216"/>
    </source>
</evidence>
<keyword evidence="1" id="KW-0547">Nucleotide-binding</keyword>
<dbReference type="InterPro" id="IPR017871">
    <property type="entry name" value="ABC_transporter-like_CS"/>
</dbReference>
<evidence type="ECO:0000259" key="5">
    <source>
        <dbReference type="PROSITE" id="PS50893"/>
    </source>
</evidence>
<name>A0A5B8M2B5_9MICO</name>
<dbReference type="RefSeq" id="WP_146319468.1">
    <property type="nucleotide sequence ID" value="NZ_CP042305.1"/>
</dbReference>
<keyword evidence="2 6" id="KW-0067">ATP-binding</keyword>
<dbReference type="EMBL" id="CP042305">
    <property type="protein sequence ID" value="QDZ14503.1"/>
    <property type="molecule type" value="Genomic_DNA"/>
</dbReference>
<dbReference type="InterPro" id="IPR027417">
    <property type="entry name" value="P-loop_NTPase"/>
</dbReference>
<dbReference type="PROSITE" id="PS50893">
    <property type="entry name" value="ABC_TRANSPORTER_2"/>
    <property type="match status" value="2"/>
</dbReference>
<keyword evidence="3" id="KW-0175">Coiled coil</keyword>
<feature type="domain" description="ABC transporter" evidence="5">
    <location>
        <begin position="5"/>
        <end position="230"/>
    </location>
</feature>